<sequence>RLIFSLIFYFSLLHMCVCFKREQAAGHWLVLKHCSVLNFLFSITECGKRPLIKDSQRNSRIVGGVNSQPGAWPWLVSMQIRSGSDTNYVHFCGGTILNNQWVLTAAHCLINKITLETLRVVIGARKLSKLGSETQIRKIKKTILHEKYMGEGKHSYDIALLLLDEPIKFNDYTQRGCLPSASLNVAQKTNCFVAEWGVLSEKAPQISVADILQEAGVFLINNELCNSKEWYNGKIYPYNLCAGHKEGKIDSCQGDSGGPIMCKRKTSNDYIVVGVTSWGTGCGRKQRPGIYISTQYLSEWIESKITKKAEKGQTRPKRSLLKTIIFPQLPTQLLTTPSQKIKLQPTYAFEPKVANEHVKDTNPAQHVQIMPTADPEHVGLHQYIWHSLMQIYRRSTAYLRSLRNGRNGGLN</sequence>
<evidence type="ECO:0000256" key="1">
    <source>
        <dbReference type="ARBA" id="ARBA00001656"/>
    </source>
</evidence>
<dbReference type="PRINTS" id="PR00722">
    <property type="entry name" value="CHYMOTRYPSIN"/>
</dbReference>
<dbReference type="FunCoup" id="A0A6I8Q1T4">
    <property type="interactions" value="75"/>
</dbReference>
<dbReference type="InterPro" id="IPR018114">
    <property type="entry name" value="TRYPSIN_HIS"/>
</dbReference>
<dbReference type="GO" id="GO:0004252">
    <property type="term" value="F:serine-type endopeptidase activity"/>
    <property type="evidence" value="ECO:0007669"/>
    <property type="project" value="InterPro"/>
</dbReference>
<dbReference type="InterPro" id="IPR043504">
    <property type="entry name" value="Peptidase_S1_PA_chymotrypsin"/>
</dbReference>
<dbReference type="InParanoid" id="A0A6I8Q1T4"/>
<protein>
    <recommendedName>
        <fullName evidence="3">Acrosin</fullName>
        <ecNumber evidence="2">3.4.21.10</ecNumber>
    </recommendedName>
</protein>
<proteinExistence type="predicted"/>
<dbReference type="PANTHER" id="PTHR24252:SF8">
    <property type="entry name" value="ACROSIN"/>
    <property type="match status" value="1"/>
</dbReference>
<evidence type="ECO:0000256" key="8">
    <source>
        <dbReference type="RuleBase" id="RU363034"/>
    </source>
</evidence>
<keyword evidence="9" id="KW-0732">Signal</keyword>
<dbReference type="PROSITE" id="PS00135">
    <property type="entry name" value="TRYPSIN_SER"/>
    <property type="match status" value="1"/>
</dbReference>
<name>A0A6I8Q1T4_XENTR</name>
<evidence type="ECO:0000313" key="11">
    <source>
        <dbReference type="Ensembl" id="ENSXETP00000066553"/>
    </source>
</evidence>
<dbReference type="SMART" id="SM00020">
    <property type="entry name" value="Tryp_SPc"/>
    <property type="match status" value="1"/>
</dbReference>
<dbReference type="EC" id="3.4.21.10" evidence="2"/>
<dbReference type="PROSITE" id="PS00134">
    <property type="entry name" value="TRYPSIN_HIS"/>
    <property type="match status" value="1"/>
</dbReference>
<evidence type="ECO:0000256" key="7">
    <source>
        <dbReference type="ARBA" id="ARBA00023157"/>
    </source>
</evidence>
<reference evidence="11" key="2">
    <citation type="submission" date="2020-05" db="UniProtKB">
        <authorList>
            <consortium name="Ensembl"/>
        </authorList>
    </citation>
    <scope>IDENTIFICATION</scope>
</reference>
<evidence type="ECO:0000256" key="6">
    <source>
        <dbReference type="ARBA" id="ARBA00022825"/>
    </source>
</evidence>
<dbReference type="PROSITE" id="PS50240">
    <property type="entry name" value="TRYPSIN_DOM"/>
    <property type="match status" value="1"/>
</dbReference>
<dbReference type="FunFam" id="2.40.10.10:FF:000003">
    <property type="entry name" value="Transmembrane serine protease 3"/>
    <property type="match status" value="1"/>
</dbReference>
<comment type="catalytic activity">
    <reaction evidence="1">
        <text>Preferential cleavage: Arg-|-Xaa, Lys-|-Xaa.</text>
        <dbReference type="EC" id="3.4.21.10"/>
    </reaction>
</comment>
<feature type="domain" description="Peptidase S1" evidence="10">
    <location>
        <begin position="61"/>
        <end position="306"/>
    </location>
</feature>
<dbReference type="SUPFAM" id="SSF50494">
    <property type="entry name" value="Trypsin-like serine proteases"/>
    <property type="match status" value="1"/>
</dbReference>
<dbReference type="AlphaFoldDB" id="A0A6I8Q1T4"/>
<dbReference type="InterPro" id="IPR009003">
    <property type="entry name" value="Peptidase_S1_PA"/>
</dbReference>
<feature type="chain" id="PRO_5030155149" description="Acrosin" evidence="9">
    <location>
        <begin position="19"/>
        <end position="411"/>
    </location>
</feature>
<evidence type="ECO:0000256" key="5">
    <source>
        <dbReference type="ARBA" id="ARBA00022801"/>
    </source>
</evidence>
<dbReference type="InterPro" id="IPR001254">
    <property type="entry name" value="Trypsin_dom"/>
</dbReference>
<keyword evidence="6 8" id="KW-0720">Serine protease</keyword>
<dbReference type="CDD" id="cd00190">
    <property type="entry name" value="Tryp_SPc"/>
    <property type="match status" value="1"/>
</dbReference>
<dbReference type="GO" id="GO:0006508">
    <property type="term" value="P:proteolysis"/>
    <property type="evidence" value="ECO:0007669"/>
    <property type="project" value="UniProtKB-KW"/>
</dbReference>
<keyword evidence="7" id="KW-1015">Disulfide bond</keyword>
<keyword evidence="4 8" id="KW-0645">Protease</keyword>
<dbReference type="Xenbase" id="XB-GENE-6035600">
    <property type="gene designation" value="acr"/>
</dbReference>
<gene>
    <name evidence="11" type="primary">acr</name>
</gene>
<reference evidence="11" key="1">
    <citation type="journal article" date="2010" name="Science">
        <title>The genome of the Western clawed frog Xenopus tropicalis.</title>
        <authorList>
            <person name="Hellsten U."/>
            <person name="Harland R.M."/>
            <person name="Gilchrist M.J."/>
            <person name="Hendrix D."/>
            <person name="Jurka J."/>
            <person name="Kapitonov V."/>
            <person name="Ovcharenko I."/>
            <person name="Putnam N.H."/>
            <person name="Shu S."/>
            <person name="Taher L."/>
            <person name="Blitz I.L."/>
            <person name="Blumberg B."/>
            <person name="Dichmann D.S."/>
            <person name="Dubchak I."/>
            <person name="Amaya E."/>
            <person name="Detter J.C."/>
            <person name="Fletcher R."/>
            <person name="Gerhard D.S."/>
            <person name="Goodstein D."/>
            <person name="Graves T."/>
            <person name="Grigoriev I.V."/>
            <person name="Grimwood J."/>
            <person name="Kawashima T."/>
            <person name="Lindquist E."/>
            <person name="Lucas S.M."/>
            <person name="Mead P.E."/>
            <person name="Mitros T."/>
            <person name="Ogino H."/>
            <person name="Ohta Y."/>
            <person name="Poliakov A.V."/>
            <person name="Pollet N."/>
            <person name="Robert J."/>
            <person name="Salamov A."/>
            <person name="Sater A.K."/>
            <person name="Schmutz J."/>
            <person name="Terry A."/>
            <person name="Vize P.D."/>
            <person name="Warren W.C."/>
            <person name="Wells D."/>
            <person name="Wills A."/>
            <person name="Wilson R.K."/>
            <person name="Zimmerman L.B."/>
            <person name="Zorn A.M."/>
            <person name="Grainger R."/>
            <person name="Grammer T."/>
            <person name="Khokha M.K."/>
            <person name="Richardson P.M."/>
            <person name="Rokhsar D.S."/>
        </authorList>
    </citation>
    <scope>NUCLEOTIDE SEQUENCE [LARGE SCALE GENOMIC DNA]</scope>
    <source>
        <strain evidence="11">Nigerian</strain>
    </source>
</reference>
<dbReference type="GeneTree" id="ENSGT00940000162777"/>
<evidence type="ECO:0000256" key="3">
    <source>
        <dbReference type="ARBA" id="ARBA00017161"/>
    </source>
</evidence>
<evidence type="ECO:0000256" key="2">
    <source>
        <dbReference type="ARBA" id="ARBA00012050"/>
    </source>
</evidence>
<dbReference type="InterPro" id="IPR001314">
    <property type="entry name" value="Peptidase_S1A"/>
</dbReference>
<evidence type="ECO:0000259" key="10">
    <source>
        <dbReference type="PROSITE" id="PS50240"/>
    </source>
</evidence>
<dbReference type="Gene3D" id="2.40.10.10">
    <property type="entry name" value="Trypsin-like serine proteases"/>
    <property type="match status" value="2"/>
</dbReference>
<dbReference type="Pfam" id="PF00089">
    <property type="entry name" value="Trypsin"/>
    <property type="match status" value="1"/>
</dbReference>
<feature type="signal peptide" evidence="9">
    <location>
        <begin position="1"/>
        <end position="18"/>
    </location>
</feature>
<evidence type="ECO:0000256" key="9">
    <source>
        <dbReference type="SAM" id="SignalP"/>
    </source>
</evidence>
<dbReference type="InterPro" id="IPR033116">
    <property type="entry name" value="TRYPSIN_SER"/>
</dbReference>
<accession>A0A6I8Q1T4</accession>
<evidence type="ECO:0000256" key="4">
    <source>
        <dbReference type="ARBA" id="ARBA00022670"/>
    </source>
</evidence>
<dbReference type="Ensembl" id="ENSXETT00000076375">
    <property type="protein sequence ID" value="ENSXETP00000066553"/>
    <property type="gene ID" value="ENSXETG00000017056"/>
</dbReference>
<organism evidence="11">
    <name type="scientific">Xenopus tropicalis</name>
    <name type="common">Western clawed frog</name>
    <name type="synonym">Silurana tropicalis</name>
    <dbReference type="NCBI Taxonomy" id="8364"/>
    <lineage>
        <taxon>Eukaryota</taxon>
        <taxon>Metazoa</taxon>
        <taxon>Chordata</taxon>
        <taxon>Craniata</taxon>
        <taxon>Vertebrata</taxon>
        <taxon>Euteleostomi</taxon>
        <taxon>Amphibia</taxon>
        <taxon>Batrachia</taxon>
        <taxon>Anura</taxon>
        <taxon>Pipoidea</taxon>
        <taxon>Pipidae</taxon>
        <taxon>Xenopodinae</taxon>
        <taxon>Xenopus</taxon>
        <taxon>Silurana</taxon>
    </lineage>
</organism>
<keyword evidence="5 8" id="KW-0378">Hydrolase</keyword>
<dbReference type="PANTHER" id="PTHR24252">
    <property type="entry name" value="ACROSIN-RELATED"/>
    <property type="match status" value="1"/>
</dbReference>